<dbReference type="Proteomes" id="UP000708208">
    <property type="component" value="Unassembled WGS sequence"/>
</dbReference>
<proteinExistence type="predicted"/>
<sequence>MRVLLPSSPHCLAEQFLRRLFPEFCGQIKTLSISYPLNSTEGRYGIYPNIVSELLCDDFQEDLIYKNLTTLKLIQGPFPHYVSDDVITHLLGKSPRLQNIYGYISPSLVDSILGKHSAQLVKEFVISPDPSFAQQYLALAEAGPKIRVLIAARKWMWQCEDMKFVTNVFRTLMLSNRNSLETLILDQSVLTLIVSLKLSFPNVIYLKVHYD</sequence>
<name>A0A8J2KJ03_9HEXA</name>
<evidence type="ECO:0000313" key="1">
    <source>
        <dbReference type="EMBL" id="CAG7817958.1"/>
    </source>
</evidence>
<accession>A0A8J2KJ03</accession>
<dbReference type="AlphaFoldDB" id="A0A8J2KJ03"/>
<reference evidence="1" key="1">
    <citation type="submission" date="2021-06" db="EMBL/GenBank/DDBJ databases">
        <authorList>
            <person name="Hodson N. C."/>
            <person name="Mongue J. A."/>
            <person name="Jaron S. K."/>
        </authorList>
    </citation>
    <scope>NUCLEOTIDE SEQUENCE</scope>
</reference>
<feature type="non-terminal residue" evidence="1">
    <location>
        <position position="211"/>
    </location>
</feature>
<keyword evidence="2" id="KW-1185">Reference proteome</keyword>
<comment type="caution">
    <text evidence="1">The sequence shown here is derived from an EMBL/GenBank/DDBJ whole genome shotgun (WGS) entry which is preliminary data.</text>
</comment>
<dbReference type="EMBL" id="CAJVCH010407717">
    <property type="protein sequence ID" value="CAG7817958.1"/>
    <property type="molecule type" value="Genomic_DNA"/>
</dbReference>
<organism evidence="1 2">
    <name type="scientific">Allacma fusca</name>
    <dbReference type="NCBI Taxonomy" id="39272"/>
    <lineage>
        <taxon>Eukaryota</taxon>
        <taxon>Metazoa</taxon>
        <taxon>Ecdysozoa</taxon>
        <taxon>Arthropoda</taxon>
        <taxon>Hexapoda</taxon>
        <taxon>Collembola</taxon>
        <taxon>Symphypleona</taxon>
        <taxon>Sminthuridae</taxon>
        <taxon>Allacma</taxon>
    </lineage>
</organism>
<gene>
    <name evidence="1" type="ORF">AFUS01_LOCUS28494</name>
</gene>
<protein>
    <submittedName>
        <fullName evidence="1">Uncharacterized protein</fullName>
    </submittedName>
</protein>
<evidence type="ECO:0000313" key="2">
    <source>
        <dbReference type="Proteomes" id="UP000708208"/>
    </source>
</evidence>